<dbReference type="InterPro" id="IPR036691">
    <property type="entry name" value="Endo/exonu/phosph_ase_sf"/>
</dbReference>
<dbReference type="GO" id="GO:0004527">
    <property type="term" value="F:exonuclease activity"/>
    <property type="evidence" value="ECO:0007669"/>
    <property type="project" value="UniProtKB-KW"/>
</dbReference>
<keyword evidence="2" id="KW-0378">Hydrolase</keyword>
<name>A0A2V1GTS6_9GAMM</name>
<dbReference type="Proteomes" id="UP000244906">
    <property type="component" value="Unassembled WGS sequence"/>
</dbReference>
<dbReference type="OrthoDB" id="292013at2"/>
<keyword evidence="3" id="KW-1185">Reference proteome</keyword>
<dbReference type="AlphaFoldDB" id="A0A2V1GTS6"/>
<dbReference type="EMBL" id="QDDL01000005">
    <property type="protein sequence ID" value="PVZ68414.1"/>
    <property type="molecule type" value="Genomic_DNA"/>
</dbReference>
<sequence>MTESIRIATFNVAFDRRKAGQLNKQLGKPYHPQIKKVAEIIQRVRPDILLLNEFDHDGVAKNTQGIKDFIANYLNVSQQPTDKECLPIDYGYFYLAPTNTGLLAEVDINNDGKITLPGDGYGFGDYHGQYGFVLLSRYPLDIKNARSFQQFLWKAMPDAALPVNADGSSYYSAEVLEQFRLSSKNHIDLPVNINGKTIHLLAMHPTPPIFQGAEQRSGRRNHDEIRLFADYIDHEKSAYLVDDAGQASGLADDQSFVLLGDFNADPVDGDSFQNSIMQLLQHPKINRSAALGELTPKSAGGGAAFAKSLPQLKHRGNPAHCSHIFPLRLDYVLPSVDLNVLNSGVYWYPPEHELGYLFSNQKLEQGKSVASDHRLVWLDIQR</sequence>
<dbReference type="Pfam" id="PF03372">
    <property type="entry name" value="Exo_endo_phos"/>
    <property type="match status" value="1"/>
</dbReference>
<keyword evidence="2" id="KW-0255">Endonuclease</keyword>
<evidence type="ECO:0000259" key="1">
    <source>
        <dbReference type="Pfam" id="PF03372"/>
    </source>
</evidence>
<keyword evidence="2" id="KW-0269">Exonuclease</keyword>
<dbReference type="RefSeq" id="WP_116687742.1">
    <property type="nucleotide sequence ID" value="NZ_CAWNYD010000005.1"/>
</dbReference>
<dbReference type="SUPFAM" id="SSF56219">
    <property type="entry name" value="DNase I-like"/>
    <property type="match status" value="1"/>
</dbReference>
<comment type="caution">
    <text evidence="2">The sequence shown here is derived from an EMBL/GenBank/DDBJ whole genome shotgun (WGS) entry which is preliminary data.</text>
</comment>
<keyword evidence="2" id="KW-0540">Nuclease</keyword>
<organism evidence="2 3">
    <name type="scientific">Pelagibaculum spongiae</name>
    <dbReference type="NCBI Taxonomy" id="2080658"/>
    <lineage>
        <taxon>Bacteria</taxon>
        <taxon>Pseudomonadati</taxon>
        <taxon>Pseudomonadota</taxon>
        <taxon>Gammaproteobacteria</taxon>
        <taxon>Oceanospirillales</taxon>
        <taxon>Pelagibaculum</taxon>
    </lineage>
</organism>
<proteinExistence type="predicted"/>
<accession>A0A2V1GTS6</accession>
<protein>
    <submittedName>
        <fullName evidence="2">Endonuclease/exonuclease/phosphatase family protein</fullName>
    </submittedName>
</protein>
<dbReference type="InterPro" id="IPR005135">
    <property type="entry name" value="Endo/exonuclease/phosphatase"/>
</dbReference>
<dbReference type="Gene3D" id="3.60.10.10">
    <property type="entry name" value="Endonuclease/exonuclease/phosphatase"/>
    <property type="match status" value="1"/>
</dbReference>
<feature type="domain" description="Endonuclease/exonuclease/phosphatase" evidence="1">
    <location>
        <begin position="8"/>
        <end position="373"/>
    </location>
</feature>
<evidence type="ECO:0000313" key="3">
    <source>
        <dbReference type="Proteomes" id="UP000244906"/>
    </source>
</evidence>
<dbReference type="GO" id="GO:0004519">
    <property type="term" value="F:endonuclease activity"/>
    <property type="evidence" value="ECO:0007669"/>
    <property type="project" value="UniProtKB-KW"/>
</dbReference>
<evidence type="ECO:0000313" key="2">
    <source>
        <dbReference type="EMBL" id="PVZ68414.1"/>
    </source>
</evidence>
<gene>
    <name evidence="2" type="ORF">DC094_14140</name>
</gene>
<reference evidence="2 3" key="1">
    <citation type="submission" date="2018-04" db="EMBL/GenBank/DDBJ databases">
        <title>Thalassorhabdus spongiae gen. nov., sp. nov., isolated from a marine sponge in South-West Iceland.</title>
        <authorList>
            <person name="Knobloch S."/>
            <person name="Daussin A."/>
            <person name="Johannsson R."/>
            <person name="Marteinsson V.T."/>
        </authorList>
    </citation>
    <scope>NUCLEOTIDE SEQUENCE [LARGE SCALE GENOMIC DNA]</scope>
    <source>
        <strain evidence="2 3">Hp12</strain>
    </source>
</reference>